<dbReference type="EMBL" id="JAQIZT010000013">
    <property type="protein sequence ID" value="KAJ6975911.1"/>
    <property type="molecule type" value="Genomic_DNA"/>
</dbReference>
<proteinExistence type="predicted"/>
<dbReference type="Proteomes" id="UP001164929">
    <property type="component" value="Chromosome 13"/>
</dbReference>
<protein>
    <submittedName>
        <fullName evidence="1">Uncharacterized protein</fullName>
    </submittedName>
</protein>
<accession>A0AAD6LZ15</accession>
<gene>
    <name evidence="1" type="ORF">NC653_031668</name>
</gene>
<reference evidence="1" key="1">
    <citation type="journal article" date="2023" name="Mol. Ecol. Resour.">
        <title>Chromosome-level genome assembly of a triploid poplar Populus alba 'Berolinensis'.</title>
        <authorList>
            <person name="Chen S."/>
            <person name="Yu Y."/>
            <person name="Wang X."/>
            <person name="Wang S."/>
            <person name="Zhang T."/>
            <person name="Zhou Y."/>
            <person name="He R."/>
            <person name="Meng N."/>
            <person name="Wang Y."/>
            <person name="Liu W."/>
            <person name="Liu Z."/>
            <person name="Liu J."/>
            <person name="Guo Q."/>
            <person name="Huang H."/>
            <person name="Sederoff R.R."/>
            <person name="Wang G."/>
            <person name="Qu G."/>
            <person name="Chen S."/>
        </authorList>
    </citation>
    <scope>NUCLEOTIDE SEQUENCE</scope>
    <source>
        <strain evidence="1">SC-2020</strain>
    </source>
</reference>
<evidence type="ECO:0000313" key="2">
    <source>
        <dbReference type="Proteomes" id="UP001164929"/>
    </source>
</evidence>
<name>A0AAD6LZ15_9ROSI</name>
<dbReference type="AlphaFoldDB" id="A0AAD6LZ15"/>
<keyword evidence="2" id="KW-1185">Reference proteome</keyword>
<evidence type="ECO:0000313" key="1">
    <source>
        <dbReference type="EMBL" id="KAJ6975911.1"/>
    </source>
</evidence>
<comment type="caution">
    <text evidence="1">The sequence shown here is derived from an EMBL/GenBank/DDBJ whole genome shotgun (WGS) entry which is preliminary data.</text>
</comment>
<sequence>MPVWFLEYLFQVANESFSVLSQSSLDLDLVLGEEHFFPTEASNIPFPCNSKPHLVCFAVNGKDLTNNNVQAGSSCLQCQWLQLHGRFSLVIGSTPTNI</sequence>
<organism evidence="1 2">
    <name type="scientific">Populus alba x Populus x berolinensis</name>
    <dbReference type="NCBI Taxonomy" id="444605"/>
    <lineage>
        <taxon>Eukaryota</taxon>
        <taxon>Viridiplantae</taxon>
        <taxon>Streptophyta</taxon>
        <taxon>Embryophyta</taxon>
        <taxon>Tracheophyta</taxon>
        <taxon>Spermatophyta</taxon>
        <taxon>Magnoliopsida</taxon>
        <taxon>eudicotyledons</taxon>
        <taxon>Gunneridae</taxon>
        <taxon>Pentapetalae</taxon>
        <taxon>rosids</taxon>
        <taxon>fabids</taxon>
        <taxon>Malpighiales</taxon>
        <taxon>Salicaceae</taxon>
        <taxon>Saliceae</taxon>
        <taxon>Populus</taxon>
    </lineage>
</organism>